<reference evidence="2" key="1">
    <citation type="journal article" date="2011" name="Nature">
        <title>Genome sequence and analysis of the tuber crop potato.</title>
        <authorList>
            <consortium name="The Potato Genome Sequencing Consortium"/>
        </authorList>
    </citation>
    <scope>NUCLEOTIDE SEQUENCE [LARGE SCALE GENOMIC DNA]</scope>
    <source>
        <strain evidence="2">cv. DM1-3 516 R44</strain>
    </source>
</reference>
<dbReference type="PaxDb" id="4113-PGSC0003DMT400088977"/>
<name>M1DH61_SOLTU</name>
<proteinExistence type="predicted"/>
<organism evidence="1 2">
    <name type="scientific">Solanum tuberosum</name>
    <name type="common">Potato</name>
    <dbReference type="NCBI Taxonomy" id="4113"/>
    <lineage>
        <taxon>Eukaryota</taxon>
        <taxon>Viridiplantae</taxon>
        <taxon>Streptophyta</taxon>
        <taxon>Embryophyta</taxon>
        <taxon>Tracheophyta</taxon>
        <taxon>Spermatophyta</taxon>
        <taxon>Magnoliopsida</taxon>
        <taxon>eudicotyledons</taxon>
        <taxon>Gunneridae</taxon>
        <taxon>Pentapetalae</taxon>
        <taxon>asterids</taxon>
        <taxon>lamiids</taxon>
        <taxon>Solanales</taxon>
        <taxon>Solanaceae</taxon>
        <taxon>Solanoideae</taxon>
        <taxon>Solaneae</taxon>
        <taxon>Solanum</taxon>
    </lineage>
</organism>
<dbReference type="InParanoid" id="M1DH61"/>
<dbReference type="EnsemblPlants" id="PGSC0003DMT400088977">
    <property type="protein sequence ID" value="PGSC0003DMT400088977"/>
    <property type="gene ID" value="PGSC0003DMG400038548"/>
</dbReference>
<dbReference type="Gramene" id="PGSC0003DMT400088977">
    <property type="protein sequence ID" value="PGSC0003DMT400088977"/>
    <property type="gene ID" value="PGSC0003DMG400038548"/>
</dbReference>
<accession>M1DH61</accession>
<protein>
    <submittedName>
        <fullName evidence="1">Uncharacterized protein</fullName>
    </submittedName>
</protein>
<reference evidence="1" key="2">
    <citation type="submission" date="2015-06" db="UniProtKB">
        <authorList>
            <consortium name="EnsemblPlants"/>
        </authorList>
    </citation>
    <scope>IDENTIFICATION</scope>
    <source>
        <strain evidence="1">DM1-3 516 R44</strain>
    </source>
</reference>
<dbReference type="HOGENOM" id="CLU_169285_0_0_1"/>
<sequence length="116" mass="12320">MDALTGCSNIQGKEDLSCGHQGTIAKLNTFATTNEQSVNVSLSLSKPIDSLPHINNVLVESEDTLVDPIDEPIDSSSKIYLCPPSVDIYPSSLFSNDCVDQPVCECGSLVEGSCNV</sequence>
<dbReference type="Proteomes" id="UP000011115">
    <property type="component" value="Unassembled WGS sequence"/>
</dbReference>
<evidence type="ECO:0000313" key="2">
    <source>
        <dbReference type="Proteomes" id="UP000011115"/>
    </source>
</evidence>
<keyword evidence="2" id="KW-1185">Reference proteome</keyword>
<dbReference type="AlphaFoldDB" id="M1DH61"/>
<evidence type="ECO:0000313" key="1">
    <source>
        <dbReference type="EnsemblPlants" id="PGSC0003DMT400088977"/>
    </source>
</evidence>